<evidence type="ECO:0000256" key="2">
    <source>
        <dbReference type="SAM" id="SignalP"/>
    </source>
</evidence>
<feature type="domain" description="Peptidase S74" evidence="3">
    <location>
        <begin position="75"/>
        <end position="123"/>
    </location>
</feature>
<evidence type="ECO:0000256" key="1">
    <source>
        <dbReference type="SAM" id="Phobius"/>
    </source>
</evidence>
<keyword evidence="1" id="KW-0472">Membrane</keyword>
<keyword evidence="1" id="KW-1133">Transmembrane helix</keyword>
<evidence type="ECO:0000313" key="4">
    <source>
        <dbReference type="EMBL" id="GIT96255.1"/>
    </source>
</evidence>
<feature type="chain" id="PRO_5047282459" description="Peptidase S74 domain-containing protein" evidence="2">
    <location>
        <begin position="23"/>
        <end position="146"/>
    </location>
</feature>
<evidence type="ECO:0000259" key="3">
    <source>
        <dbReference type="Pfam" id="PF13884"/>
    </source>
</evidence>
<name>A0ABQ4NPP8_9RHOB</name>
<gene>
    <name evidence="4" type="ORF">JANAI62_28780</name>
</gene>
<keyword evidence="2" id="KW-0732">Signal</keyword>
<reference evidence="4 5" key="1">
    <citation type="submission" date="2021-05" db="EMBL/GenBank/DDBJ databases">
        <title>Bacteria Genome sequencing.</title>
        <authorList>
            <person name="Takabe Y."/>
            <person name="Nakajima Y."/>
            <person name="Suzuki S."/>
            <person name="Shiozaki T."/>
        </authorList>
    </citation>
    <scope>NUCLEOTIDE SEQUENCE [LARGE SCALE GENOMIC DNA]</scope>
    <source>
        <strain evidence="4 5">AI_62</strain>
    </source>
</reference>
<dbReference type="Pfam" id="PF13884">
    <property type="entry name" value="Peptidase_S74"/>
    <property type="match status" value="1"/>
</dbReference>
<keyword evidence="5" id="KW-1185">Reference proteome</keyword>
<protein>
    <recommendedName>
        <fullName evidence="3">Peptidase S74 domain-containing protein</fullName>
    </recommendedName>
</protein>
<sequence length="146" mass="14818">MPKPIIAAALSLTLVGAQVAQAGNPAPPPADQTVIAADTTETAVGHRLVPILALVFLAAALSNGGGAGGAVVGASDMRLKKDIVPTGREAAGLPVYSYRYLGGTKRYEGVMAQDVLSVRPEAVVVGPFGYMAVNYGILGIEMTAVD</sequence>
<comment type="caution">
    <text evidence="4">The sequence shown here is derived from an EMBL/GenBank/DDBJ whole genome shotgun (WGS) entry which is preliminary data.</text>
</comment>
<feature type="transmembrane region" description="Helical" evidence="1">
    <location>
        <begin position="48"/>
        <end position="72"/>
    </location>
</feature>
<dbReference type="Proteomes" id="UP000786693">
    <property type="component" value="Unassembled WGS sequence"/>
</dbReference>
<proteinExistence type="predicted"/>
<accession>A0ABQ4NPP8</accession>
<dbReference type="RefSeq" id="WP_220749752.1">
    <property type="nucleotide sequence ID" value="NZ_BPFH01000005.1"/>
</dbReference>
<feature type="signal peptide" evidence="2">
    <location>
        <begin position="1"/>
        <end position="22"/>
    </location>
</feature>
<organism evidence="4 5">
    <name type="scientific">Jannaschia pagri</name>
    <dbReference type="NCBI Taxonomy" id="2829797"/>
    <lineage>
        <taxon>Bacteria</taxon>
        <taxon>Pseudomonadati</taxon>
        <taxon>Pseudomonadota</taxon>
        <taxon>Alphaproteobacteria</taxon>
        <taxon>Rhodobacterales</taxon>
        <taxon>Roseobacteraceae</taxon>
        <taxon>Jannaschia</taxon>
    </lineage>
</organism>
<dbReference type="InterPro" id="IPR030392">
    <property type="entry name" value="S74_ICA"/>
</dbReference>
<evidence type="ECO:0000313" key="5">
    <source>
        <dbReference type="Proteomes" id="UP000786693"/>
    </source>
</evidence>
<dbReference type="EMBL" id="BPFH01000005">
    <property type="protein sequence ID" value="GIT96255.1"/>
    <property type="molecule type" value="Genomic_DNA"/>
</dbReference>
<keyword evidence="1" id="KW-0812">Transmembrane</keyword>